<evidence type="ECO:0000256" key="6">
    <source>
        <dbReference type="ARBA" id="ARBA00023136"/>
    </source>
</evidence>
<dbReference type="PANTHER" id="PTHR33508:SF1">
    <property type="entry name" value="UPF0056 MEMBRANE PROTEIN YHCE"/>
    <property type="match status" value="1"/>
</dbReference>
<evidence type="ECO:0000256" key="4">
    <source>
        <dbReference type="ARBA" id="ARBA00022692"/>
    </source>
</evidence>
<name>A0ABQ2HUU6_9MICO</name>
<dbReference type="EMBL" id="BMNZ01000003">
    <property type="protein sequence ID" value="GGM92228.1"/>
    <property type="molecule type" value="Genomic_DNA"/>
</dbReference>
<protein>
    <recommendedName>
        <fullName evidence="7">UPF0056 membrane protein</fullName>
    </recommendedName>
</protein>
<reference evidence="9" key="1">
    <citation type="journal article" date="2019" name="Int. J. Syst. Evol. Microbiol.">
        <title>The Global Catalogue of Microorganisms (GCM) 10K type strain sequencing project: providing services to taxonomists for standard genome sequencing and annotation.</title>
        <authorList>
            <consortium name="The Broad Institute Genomics Platform"/>
            <consortium name="The Broad Institute Genome Sequencing Center for Infectious Disease"/>
            <person name="Wu L."/>
            <person name="Ma J."/>
        </authorList>
    </citation>
    <scope>NUCLEOTIDE SEQUENCE [LARGE SCALE GENOMIC DNA]</scope>
    <source>
        <strain evidence="9">JCM 1365</strain>
    </source>
</reference>
<feature type="transmembrane region" description="Helical" evidence="7">
    <location>
        <begin position="44"/>
        <end position="63"/>
    </location>
</feature>
<organism evidence="8 9">
    <name type="scientific">Terrabacter tumescens</name>
    <dbReference type="NCBI Taxonomy" id="60443"/>
    <lineage>
        <taxon>Bacteria</taxon>
        <taxon>Bacillati</taxon>
        <taxon>Actinomycetota</taxon>
        <taxon>Actinomycetes</taxon>
        <taxon>Micrococcales</taxon>
        <taxon>Intrasporangiaceae</taxon>
        <taxon>Terrabacter</taxon>
    </lineage>
</organism>
<keyword evidence="9" id="KW-1185">Reference proteome</keyword>
<feature type="transmembrane region" description="Helical" evidence="7">
    <location>
        <begin position="140"/>
        <end position="158"/>
    </location>
</feature>
<comment type="subcellular location">
    <subcellularLocation>
        <location evidence="1 7">Cell membrane</location>
        <topology evidence="1 7">Multi-pass membrane protein</topology>
    </subcellularLocation>
</comment>
<dbReference type="NCBIfam" id="TIGR00427">
    <property type="entry name" value="NAAT family transporter"/>
    <property type="match status" value="1"/>
</dbReference>
<evidence type="ECO:0000256" key="5">
    <source>
        <dbReference type="ARBA" id="ARBA00022989"/>
    </source>
</evidence>
<gene>
    <name evidence="8" type="ORF">GCM10009721_17380</name>
</gene>
<evidence type="ECO:0000313" key="8">
    <source>
        <dbReference type="EMBL" id="GGM92228.1"/>
    </source>
</evidence>
<dbReference type="InterPro" id="IPR002771">
    <property type="entry name" value="Multi_antbiot-R_MarC"/>
</dbReference>
<keyword evidence="6 7" id="KW-0472">Membrane</keyword>
<feature type="transmembrane region" description="Helical" evidence="7">
    <location>
        <begin position="6"/>
        <end position="32"/>
    </location>
</feature>
<accession>A0ABQ2HUU6</accession>
<dbReference type="PANTHER" id="PTHR33508">
    <property type="entry name" value="UPF0056 MEMBRANE PROTEIN YHCE"/>
    <property type="match status" value="1"/>
</dbReference>
<evidence type="ECO:0000256" key="2">
    <source>
        <dbReference type="ARBA" id="ARBA00009784"/>
    </source>
</evidence>
<dbReference type="Proteomes" id="UP000623461">
    <property type="component" value="Unassembled WGS sequence"/>
</dbReference>
<feature type="transmembrane region" description="Helical" evidence="7">
    <location>
        <begin position="69"/>
        <end position="93"/>
    </location>
</feature>
<proteinExistence type="inferred from homology"/>
<evidence type="ECO:0000256" key="1">
    <source>
        <dbReference type="ARBA" id="ARBA00004651"/>
    </source>
</evidence>
<dbReference type="Pfam" id="PF01914">
    <property type="entry name" value="MarC"/>
    <property type="match status" value="1"/>
</dbReference>
<keyword evidence="3" id="KW-1003">Cell membrane</keyword>
<comment type="caution">
    <text evidence="8">The sequence shown here is derived from an EMBL/GenBank/DDBJ whole genome shotgun (WGS) entry which is preliminary data.</text>
</comment>
<keyword evidence="5 7" id="KW-1133">Transmembrane helix</keyword>
<dbReference type="RefSeq" id="WP_030194551.1">
    <property type="nucleotide sequence ID" value="NZ_BMNZ01000003.1"/>
</dbReference>
<feature type="transmembrane region" description="Helical" evidence="7">
    <location>
        <begin position="105"/>
        <end position="128"/>
    </location>
</feature>
<evidence type="ECO:0000313" key="9">
    <source>
        <dbReference type="Proteomes" id="UP000623461"/>
    </source>
</evidence>
<evidence type="ECO:0000256" key="3">
    <source>
        <dbReference type="ARBA" id="ARBA00022475"/>
    </source>
</evidence>
<keyword evidence="4 7" id="KW-0812">Transmembrane</keyword>
<sequence>MSVFDTTIFLSTFITLVVILDPPGAVPIFLALTASLTRTQRNVAARRASLVAVLVIAMFALFGRSILDYLHISIAALQGAGGLLLLLVALQLLTGKESDALADAGVNVALVPLGTPLLAGPGAIVATMLAVQRSDTTGEYAAVAAALVAAMLAVYLVLRFAGRVRALLRESGTMLLTRIAGLLLSAIAVQMVANSVRAFVAGEG</sequence>
<feature type="transmembrane region" description="Helical" evidence="7">
    <location>
        <begin position="179"/>
        <end position="200"/>
    </location>
</feature>
<evidence type="ECO:0000256" key="7">
    <source>
        <dbReference type="RuleBase" id="RU362048"/>
    </source>
</evidence>
<comment type="similarity">
    <text evidence="2 7">Belongs to the UPF0056 (MarC) family.</text>
</comment>